<organism evidence="1 2">
    <name type="scientific">Ceratitis capitata</name>
    <name type="common">Mediterranean fruit fly</name>
    <name type="synonym">Tephritis capitata</name>
    <dbReference type="NCBI Taxonomy" id="7213"/>
    <lineage>
        <taxon>Eukaryota</taxon>
        <taxon>Metazoa</taxon>
        <taxon>Ecdysozoa</taxon>
        <taxon>Arthropoda</taxon>
        <taxon>Hexapoda</taxon>
        <taxon>Insecta</taxon>
        <taxon>Pterygota</taxon>
        <taxon>Neoptera</taxon>
        <taxon>Endopterygota</taxon>
        <taxon>Diptera</taxon>
        <taxon>Brachycera</taxon>
        <taxon>Muscomorpha</taxon>
        <taxon>Tephritoidea</taxon>
        <taxon>Tephritidae</taxon>
        <taxon>Ceratitis</taxon>
        <taxon>Ceratitis</taxon>
    </lineage>
</organism>
<name>A0A811US67_CERCA</name>
<gene>
    <name evidence="1" type="ORF">CCAP1982_LOCUS9110</name>
</gene>
<dbReference type="Proteomes" id="UP000606786">
    <property type="component" value="Unassembled WGS sequence"/>
</dbReference>
<comment type="caution">
    <text evidence="1">The sequence shown here is derived from an EMBL/GenBank/DDBJ whole genome shotgun (WGS) entry which is preliminary data.</text>
</comment>
<protein>
    <submittedName>
        <fullName evidence="1">(Mediterranean fruit fly) hypothetical protein</fullName>
    </submittedName>
</protein>
<reference evidence="1" key="1">
    <citation type="submission" date="2020-11" db="EMBL/GenBank/DDBJ databases">
        <authorList>
            <person name="Whitehead M."/>
        </authorList>
    </citation>
    <scope>NUCLEOTIDE SEQUENCE</scope>
    <source>
        <strain evidence="1">EGII</strain>
    </source>
</reference>
<keyword evidence="2" id="KW-1185">Reference proteome</keyword>
<sequence>MSDNRLENYYIVLLGIGINSCEREKLKKLPDYQFLKVCRHILSLLLESVDSKYCSQLRVFSEESEKTKDKEMGSVGSCVSPCCKKMCDKSTCSVGMKCQRIARNVLHDNDKRKRRKRNCAESR</sequence>
<evidence type="ECO:0000313" key="1">
    <source>
        <dbReference type="EMBL" id="CAD7000636.1"/>
    </source>
</evidence>
<dbReference type="AlphaFoldDB" id="A0A811US67"/>
<accession>A0A811US67</accession>
<proteinExistence type="predicted"/>
<evidence type="ECO:0000313" key="2">
    <source>
        <dbReference type="Proteomes" id="UP000606786"/>
    </source>
</evidence>
<dbReference type="EMBL" id="CAJHJT010000012">
    <property type="protein sequence ID" value="CAD7000636.1"/>
    <property type="molecule type" value="Genomic_DNA"/>
</dbReference>